<evidence type="ECO:0000313" key="3">
    <source>
        <dbReference type="Proteomes" id="UP000295518"/>
    </source>
</evidence>
<reference evidence="2 3" key="1">
    <citation type="submission" date="2019-03" db="EMBL/GenBank/DDBJ databases">
        <title>Genomic Encyclopedia of Archaeal and Bacterial Type Strains, Phase II (KMG-II): from individual species to whole genera.</title>
        <authorList>
            <person name="Goeker M."/>
        </authorList>
    </citation>
    <scope>NUCLEOTIDE SEQUENCE [LARGE SCALE GENOMIC DNA]</scope>
    <source>
        <strain evidence="2 3">ATCC 700618</strain>
    </source>
</reference>
<dbReference type="PANTHER" id="PTHR43741:SF4">
    <property type="entry name" value="FMN-DEPENDENT NADH:QUINONE OXIDOREDUCTASE"/>
    <property type="match status" value="1"/>
</dbReference>
<dbReference type="RefSeq" id="WP_094254608.1">
    <property type="nucleotide sequence ID" value="NZ_NNCE01000003.1"/>
</dbReference>
<dbReference type="Pfam" id="PF02525">
    <property type="entry name" value="Flavodoxin_2"/>
    <property type="match status" value="1"/>
</dbReference>
<protein>
    <submittedName>
        <fullName evidence="2">FMN-dependent NADH-azoreductase</fullName>
    </submittedName>
</protein>
<dbReference type="InterPro" id="IPR050104">
    <property type="entry name" value="FMN-dep_NADH:Q_OxRdtase_AzoR1"/>
</dbReference>
<organism evidence="2 3">
    <name type="scientific">Mycoplasma testudineum</name>
    <dbReference type="NCBI Taxonomy" id="244584"/>
    <lineage>
        <taxon>Bacteria</taxon>
        <taxon>Bacillati</taxon>
        <taxon>Mycoplasmatota</taxon>
        <taxon>Mollicutes</taxon>
        <taxon>Mycoplasmataceae</taxon>
        <taxon>Mycoplasma</taxon>
    </lineage>
</organism>
<name>A0A4R6IH63_9MOLU</name>
<gene>
    <name evidence="2" type="ORF">EI74_0443</name>
</gene>
<dbReference type="InterPro" id="IPR003680">
    <property type="entry name" value="Flavodoxin_fold"/>
</dbReference>
<dbReference type="OrthoDB" id="399485at2"/>
<accession>A0A4R6IH63</accession>
<dbReference type="Gene3D" id="3.40.50.360">
    <property type="match status" value="1"/>
</dbReference>
<feature type="domain" description="Flavodoxin-like fold" evidence="1">
    <location>
        <begin position="5"/>
        <end position="167"/>
    </location>
</feature>
<sequence length="203" mass="23345">MVKEKLLLIFTSPSSEKTSVSTQAAKDFAKYFIAKNPKYSVDEMDLNKYPEFHNILNSSNFETYFSDGITEKWMEILDKYSKVVFASPVINWSAAPIFGSFINKITVARKTFNMVRNEKTNVHEAVGRYKDKKAFVILSKGGESADEVNENIINSVMAQIEFIGYKTAGLLMSKMDMHENYKQSPEFKLKNWQDKIKELAEKF</sequence>
<keyword evidence="3" id="KW-1185">Reference proteome</keyword>
<comment type="caution">
    <text evidence="2">The sequence shown here is derived from an EMBL/GenBank/DDBJ whole genome shotgun (WGS) entry which is preliminary data.</text>
</comment>
<dbReference type="InterPro" id="IPR029039">
    <property type="entry name" value="Flavoprotein-like_sf"/>
</dbReference>
<proteinExistence type="predicted"/>
<dbReference type="AlphaFoldDB" id="A0A4R6IH63"/>
<evidence type="ECO:0000259" key="1">
    <source>
        <dbReference type="Pfam" id="PF02525"/>
    </source>
</evidence>
<dbReference type="SUPFAM" id="SSF52218">
    <property type="entry name" value="Flavoproteins"/>
    <property type="match status" value="1"/>
</dbReference>
<dbReference type="EMBL" id="SNWN01000011">
    <property type="protein sequence ID" value="TDO20365.1"/>
    <property type="molecule type" value="Genomic_DNA"/>
</dbReference>
<dbReference type="Proteomes" id="UP000295518">
    <property type="component" value="Unassembled WGS sequence"/>
</dbReference>
<evidence type="ECO:0000313" key="2">
    <source>
        <dbReference type="EMBL" id="TDO20365.1"/>
    </source>
</evidence>
<dbReference type="PANTHER" id="PTHR43741">
    <property type="entry name" value="FMN-DEPENDENT NADH-AZOREDUCTASE 1"/>
    <property type="match status" value="1"/>
</dbReference>